<sequence length="49" mass="5462">CPSLPTSTEVLNPRPVHIQAITFKRSGLECEGPSTKKPQEEVRVRKFAV</sequence>
<evidence type="ECO:0000313" key="2">
    <source>
        <dbReference type="Ensembl" id="ENSMFAP00000057158.1"/>
    </source>
</evidence>
<name>A0A7N9CUP4_MACFA</name>
<feature type="region of interest" description="Disordered" evidence="1">
    <location>
        <begin position="29"/>
        <end position="49"/>
    </location>
</feature>
<dbReference type="Proteomes" id="UP000233100">
    <property type="component" value="Chromosome 19"/>
</dbReference>
<dbReference type="Ensembl" id="ENSMFAT00000085646.1">
    <property type="protein sequence ID" value="ENSMFAP00000057158.1"/>
    <property type="gene ID" value="ENSMFAG00000053879.1"/>
</dbReference>
<proteinExistence type="predicted"/>
<reference evidence="2" key="3">
    <citation type="submission" date="2025-09" db="UniProtKB">
        <authorList>
            <consortium name="Ensembl"/>
        </authorList>
    </citation>
    <scope>IDENTIFICATION</scope>
</reference>
<feature type="compositionally biased region" description="Basic and acidic residues" evidence="1">
    <location>
        <begin position="37"/>
        <end position="49"/>
    </location>
</feature>
<dbReference type="AlphaFoldDB" id="A0A7N9CUP4"/>
<reference evidence="2 3" key="1">
    <citation type="submission" date="2013-03" db="EMBL/GenBank/DDBJ databases">
        <authorList>
            <person name="Warren W."/>
            <person name="Wilson R.K."/>
        </authorList>
    </citation>
    <scope>NUCLEOTIDE SEQUENCE</scope>
</reference>
<protein>
    <submittedName>
        <fullName evidence="2">Uncharacterized protein</fullName>
    </submittedName>
</protein>
<keyword evidence="3" id="KW-1185">Reference proteome</keyword>
<evidence type="ECO:0000256" key="1">
    <source>
        <dbReference type="SAM" id="MobiDB-lite"/>
    </source>
</evidence>
<accession>A0A7N9CUP4</accession>
<evidence type="ECO:0000313" key="3">
    <source>
        <dbReference type="Proteomes" id="UP000233100"/>
    </source>
</evidence>
<organism evidence="2 3">
    <name type="scientific">Macaca fascicularis</name>
    <name type="common">Crab-eating macaque</name>
    <name type="synonym">Cynomolgus monkey</name>
    <dbReference type="NCBI Taxonomy" id="9541"/>
    <lineage>
        <taxon>Eukaryota</taxon>
        <taxon>Metazoa</taxon>
        <taxon>Chordata</taxon>
        <taxon>Craniata</taxon>
        <taxon>Vertebrata</taxon>
        <taxon>Euteleostomi</taxon>
        <taxon>Mammalia</taxon>
        <taxon>Eutheria</taxon>
        <taxon>Euarchontoglires</taxon>
        <taxon>Primates</taxon>
        <taxon>Haplorrhini</taxon>
        <taxon>Catarrhini</taxon>
        <taxon>Cercopithecidae</taxon>
        <taxon>Cercopithecinae</taxon>
        <taxon>Macaca</taxon>
    </lineage>
</organism>
<reference evidence="2" key="2">
    <citation type="submission" date="2025-08" db="UniProtKB">
        <authorList>
            <consortium name="Ensembl"/>
        </authorList>
    </citation>
    <scope>IDENTIFICATION</scope>
</reference>